<evidence type="ECO:0000256" key="7">
    <source>
        <dbReference type="SAM" id="Coils"/>
    </source>
</evidence>
<dbReference type="PROSITE" id="PS50004">
    <property type="entry name" value="C2"/>
    <property type="match status" value="1"/>
</dbReference>
<dbReference type="SMART" id="SM00326">
    <property type="entry name" value="SH3"/>
    <property type="match status" value="5"/>
</dbReference>
<feature type="domain" description="SH3" evidence="9">
    <location>
        <begin position="1067"/>
        <end position="1125"/>
    </location>
</feature>
<feature type="compositionally biased region" description="Low complexity" evidence="8">
    <location>
        <begin position="1293"/>
        <end position="1311"/>
    </location>
</feature>
<dbReference type="Pfam" id="PF07653">
    <property type="entry name" value="SH3_2"/>
    <property type="match status" value="1"/>
</dbReference>
<feature type="domain" description="SH3" evidence="9">
    <location>
        <begin position="1144"/>
        <end position="1202"/>
    </location>
</feature>
<dbReference type="SUPFAM" id="SSF49562">
    <property type="entry name" value="C2 domain (Calcium/lipid-binding domain, CaLB)"/>
    <property type="match status" value="1"/>
</dbReference>
<evidence type="ECO:0000256" key="2">
    <source>
        <dbReference type="ARBA" id="ARBA00022443"/>
    </source>
</evidence>
<dbReference type="Pfam" id="PF16652">
    <property type="entry name" value="PH_13"/>
    <property type="match status" value="1"/>
</dbReference>
<dbReference type="SUPFAM" id="SSF48065">
    <property type="entry name" value="DBL homology domain (DH-domain)"/>
    <property type="match status" value="1"/>
</dbReference>
<dbReference type="Gene3D" id="2.30.29.30">
    <property type="entry name" value="Pleckstrin-homology domain (PH domain)/Phosphotyrosine-binding domain (PTB)"/>
    <property type="match status" value="1"/>
</dbReference>
<gene>
    <name evidence="15" type="ORF">BSL78_10319</name>
</gene>
<dbReference type="FunFam" id="2.30.30.40:FF:000072">
    <property type="entry name" value="Unconventional Myosin IB"/>
    <property type="match status" value="1"/>
</dbReference>
<evidence type="ECO:0000313" key="16">
    <source>
        <dbReference type="Proteomes" id="UP000230750"/>
    </source>
</evidence>
<proteinExistence type="predicted"/>
<keyword evidence="7" id="KW-0175">Coiled coil</keyword>
<dbReference type="GO" id="GO:0005737">
    <property type="term" value="C:cytoplasm"/>
    <property type="evidence" value="ECO:0007669"/>
    <property type="project" value="UniProtKB-SubCell"/>
</dbReference>
<dbReference type="SUPFAM" id="SSF47473">
    <property type="entry name" value="EF-hand"/>
    <property type="match status" value="1"/>
</dbReference>
<dbReference type="InterPro" id="IPR051480">
    <property type="entry name" value="Endocytic_GEF_Adapter"/>
</dbReference>
<evidence type="ECO:0000256" key="8">
    <source>
        <dbReference type="SAM" id="MobiDB-lite"/>
    </source>
</evidence>
<feature type="region of interest" description="Disordered" evidence="8">
    <location>
        <begin position="748"/>
        <end position="790"/>
    </location>
</feature>
<feature type="domain" description="PH" evidence="10">
    <location>
        <begin position="1617"/>
        <end position="1724"/>
    </location>
</feature>
<dbReference type="Proteomes" id="UP000230750">
    <property type="component" value="Unassembled WGS sequence"/>
</dbReference>
<dbReference type="InterPro" id="IPR036028">
    <property type="entry name" value="SH3-like_dom_sf"/>
</dbReference>
<dbReference type="SMART" id="SM00233">
    <property type="entry name" value="PH"/>
    <property type="match status" value="1"/>
</dbReference>
<comment type="caution">
    <text evidence="15">The sequence shown here is derived from an EMBL/GenBank/DDBJ whole genome shotgun (WGS) entry which is preliminary data.</text>
</comment>
<dbReference type="PANTHER" id="PTHR46006:SF6">
    <property type="entry name" value="INTERSECTIN-2 ISOFORM X1"/>
    <property type="match status" value="1"/>
</dbReference>
<evidence type="ECO:0000259" key="14">
    <source>
        <dbReference type="PROSITE" id="PS50222"/>
    </source>
</evidence>
<feature type="compositionally biased region" description="Basic and acidic residues" evidence="8">
    <location>
        <begin position="842"/>
        <end position="865"/>
    </location>
</feature>
<feature type="coiled-coil region" evidence="7">
    <location>
        <begin position="517"/>
        <end position="620"/>
    </location>
</feature>
<feature type="compositionally biased region" description="Polar residues" evidence="8">
    <location>
        <begin position="1044"/>
        <end position="1053"/>
    </location>
</feature>
<dbReference type="InterPro" id="IPR002048">
    <property type="entry name" value="EF_hand_dom"/>
</dbReference>
<dbReference type="GO" id="GO:0005509">
    <property type="term" value="F:calcium ion binding"/>
    <property type="evidence" value="ECO:0007669"/>
    <property type="project" value="InterPro"/>
</dbReference>
<protein>
    <submittedName>
        <fullName evidence="15">Intersectin-1</fullName>
    </submittedName>
</protein>
<evidence type="ECO:0000313" key="15">
    <source>
        <dbReference type="EMBL" id="PIK52808.1"/>
    </source>
</evidence>
<dbReference type="InterPro" id="IPR000008">
    <property type="entry name" value="C2_dom"/>
</dbReference>
<keyword evidence="16" id="KW-1185">Reference proteome</keyword>
<name>A0A2G8KXT9_STIJA</name>
<dbReference type="SMART" id="SM00027">
    <property type="entry name" value="EH"/>
    <property type="match status" value="2"/>
</dbReference>
<feature type="region of interest" description="Disordered" evidence="8">
    <location>
        <begin position="832"/>
        <end position="865"/>
    </location>
</feature>
<dbReference type="FunFam" id="2.60.40.150:FF:000029">
    <property type="entry name" value="Intersectin 1"/>
    <property type="match status" value="1"/>
</dbReference>
<dbReference type="Pfam" id="PF14604">
    <property type="entry name" value="SH3_9"/>
    <property type="match status" value="1"/>
</dbReference>
<dbReference type="PROSITE" id="PS50222">
    <property type="entry name" value="EF_HAND_2"/>
    <property type="match status" value="1"/>
</dbReference>
<dbReference type="OrthoDB" id="2015333at2759"/>
<dbReference type="InterPro" id="IPR035899">
    <property type="entry name" value="DBL_dom_sf"/>
</dbReference>
<keyword evidence="4" id="KW-0254">Endocytosis</keyword>
<organism evidence="15 16">
    <name type="scientific">Stichopus japonicus</name>
    <name type="common">Sea cucumber</name>
    <dbReference type="NCBI Taxonomy" id="307972"/>
    <lineage>
        <taxon>Eukaryota</taxon>
        <taxon>Metazoa</taxon>
        <taxon>Echinodermata</taxon>
        <taxon>Eleutherozoa</taxon>
        <taxon>Echinozoa</taxon>
        <taxon>Holothuroidea</taxon>
        <taxon>Aspidochirotacea</taxon>
        <taxon>Aspidochirotida</taxon>
        <taxon>Stichopodidae</taxon>
        <taxon>Apostichopus</taxon>
    </lineage>
</organism>
<evidence type="ECO:0000259" key="10">
    <source>
        <dbReference type="PROSITE" id="PS50003"/>
    </source>
</evidence>
<keyword evidence="5" id="KW-0106">Calcium</keyword>
<evidence type="ECO:0000256" key="4">
    <source>
        <dbReference type="ARBA" id="ARBA00022583"/>
    </source>
</evidence>
<reference evidence="15 16" key="1">
    <citation type="journal article" date="2017" name="PLoS Biol.">
        <title>The sea cucumber genome provides insights into morphological evolution and visceral regeneration.</title>
        <authorList>
            <person name="Zhang X."/>
            <person name="Sun L."/>
            <person name="Yuan J."/>
            <person name="Sun Y."/>
            <person name="Gao Y."/>
            <person name="Zhang L."/>
            <person name="Li S."/>
            <person name="Dai H."/>
            <person name="Hamel J.F."/>
            <person name="Liu C."/>
            <person name="Yu Y."/>
            <person name="Liu S."/>
            <person name="Lin W."/>
            <person name="Guo K."/>
            <person name="Jin S."/>
            <person name="Xu P."/>
            <person name="Storey K.B."/>
            <person name="Huan P."/>
            <person name="Zhang T."/>
            <person name="Zhou Y."/>
            <person name="Zhang J."/>
            <person name="Lin C."/>
            <person name="Li X."/>
            <person name="Xing L."/>
            <person name="Huo D."/>
            <person name="Sun M."/>
            <person name="Wang L."/>
            <person name="Mercier A."/>
            <person name="Li F."/>
            <person name="Yang H."/>
            <person name="Xiang J."/>
        </authorList>
    </citation>
    <scope>NUCLEOTIDE SEQUENCE [LARGE SCALE GENOMIC DNA]</scope>
    <source>
        <strain evidence="15">Shaxun</strain>
        <tissue evidence="15">Muscle</tissue>
    </source>
</reference>
<dbReference type="SUPFAM" id="SSF50729">
    <property type="entry name" value="PH domain-like"/>
    <property type="match status" value="1"/>
</dbReference>
<dbReference type="SMART" id="SM00054">
    <property type="entry name" value="EFh"/>
    <property type="match status" value="1"/>
</dbReference>
<dbReference type="PANTHER" id="PTHR46006">
    <property type="entry name" value="RHO GUANINE NUCLEOTIDE EXCHANGE FACTOR AT 64C, ISOFORM A"/>
    <property type="match status" value="1"/>
</dbReference>
<dbReference type="PROSITE" id="PS50031">
    <property type="entry name" value="EH"/>
    <property type="match status" value="1"/>
</dbReference>
<keyword evidence="3" id="KW-0963">Cytoplasm</keyword>
<feature type="coiled-coil region" evidence="7">
    <location>
        <begin position="355"/>
        <end position="467"/>
    </location>
</feature>
<dbReference type="Gene3D" id="2.60.40.150">
    <property type="entry name" value="C2 domain"/>
    <property type="match status" value="1"/>
</dbReference>
<dbReference type="GO" id="GO:0005085">
    <property type="term" value="F:guanyl-nucleotide exchange factor activity"/>
    <property type="evidence" value="ECO:0007669"/>
    <property type="project" value="InterPro"/>
</dbReference>
<dbReference type="STRING" id="307972.A0A2G8KXT9"/>
<dbReference type="InterPro" id="IPR000261">
    <property type="entry name" value="EH_dom"/>
</dbReference>
<evidence type="ECO:0000259" key="9">
    <source>
        <dbReference type="PROSITE" id="PS50002"/>
    </source>
</evidence>
<feature type="compositionally biased region" description="Polar residues" evidence="8">
    <location>
        <begin position="996"/>
        <end position="1010"/>
    </location>
</feature>
<dbReference type="GO" id="GO:0035025">
    <property type="term" value="P:positive regulation of Rho protein signal transduction"/>
    <property type="evidence" value="ECO:0007669"/>
    <property type="project" value="TreeGrafter"/>
</dbReference>
<dbReference type="Gene3D" id="2.30.30.40">
    <property type="entry name" value="SH3 Domains"/>
    <property type="match status" value="5"/>
</dbReference>
<dbReference type="PROSITE" id="PS50003">
    <property type="entry name" value="PH_DOMAIN"/>
    <property type="match status" value="1"/>
</dbReference>
<evidence type="ECO:0000256" key="1">
    <source>
        <dbReference type="ARBA" id="ARBA00004496"/>
    </source>
</evidence>
<dbReference type="Pfam" id="PF00018">
    <property type="entry name" value="SH3_1"/>
    <property type="match status" value="3"/>
</dbReference>
<sequence>MMQQSATEWRITAEERAKHDAQFYQLKPINGFVTGKCQAVLPSIEPASSCFGPNMGVSRLQQRWPLDKLEFSIAMYLIKKKLENKDLPVTLPNSLMLQPSPMGFGGTQHPGMMGPVQGMAPMQAMQPAGFGGMNTGASPGYMPGFQPSMVSPLARAGTLPAQSAAMPGSPERSRSAAISPEWAIPQSSKLKYKQQFNQNDRMKSGFIMGLQAKSILMQTGLPQNFLAQIWMLSDIDGDGKLTSDEFVVAMHLVDMAKSGQTLPMTLPGEMVPPSFRRGRSSSFTAAAAVGLPPATGMSPANVMQQPPPPIGAVMVAPVPQGMLPKQESLDELPPEPRIMPVTFEDRKKLNFDKGQQELQRRRALLEEEQKKEKDRQMEIEKREFEKRERVRLEQERRKQMEMEKMLARQREIEAEQEEQRRMLIEQREAARRQMERMRQLDMEKQRKQELEARRIKEQGDVAHLKAKSKTLVCEMETLDDKKNLLMKELSEGKTQITEVNTKMILMGQSRDGKVSDIERIQINIQESRKEKMRLDKEKTELAEVAKKFAAENPMSDTYKTVMNSYNQKKQTCEALNGSLSQLEQETAKTLESIDESNAKLAELKHILAREEAELKRLQDVHKSKVTAYQHTKVNIQNQKKEQDTATTLSFDSQVAAVKQETSRAKEDPLADPFAAFREVQAEDEKKRIEAEKSTKEEEVKPSAGSQDIFSALHWLFKVANLSSFFKLFNFSSFSSSLHQQGDCSALLQPVGTSSENDPFASIGDSAPAKPVDPSDPFSALGGTVSSKPAEEKKDPFADFANFGSFEFSSTQPKATSASASVSSSTSLFAAAPSNTTSSVFDSDFKTDSTPAVEERQEEKKEEKKEVETVKAKVDVFSALSVEASQKSAPPFVSTANVHSAYEPPKQEGASTKESVSSLANKLDMMSIDVNQPLPEHLRAVLSRYRALFDFAAEGDDELSFKKGDIILVGKQQDAEPGWLGGELRGQTGWFPENHVQKMSSRPNSPVTNGPSEHKKPAVVVPKQEKTIQEPPPAEDTSVGKKSGSPFTHVTSTPLPADRVQAAAEPKPKQISVEALNDFEGKEMNHLSFKAGDVITVIEQQDMWWSGELRGKTGWFPKDLVKEAGSAVQTPILQYPPWLSRTVQEDEAKYEAMYPYASAESGDLAFDAGETIVVIKKDGEWWRGRIGDREGDFPSNYVKLKEMQPPELPPRLDQEKTRGLITRVCLFSVTDIAKVLAPYHATGKGQLSLTVGQVIMIRKKNDSGWWEGELQARGKKRQIGWFPANYVQLLPSKTSTLPKSQSPQSLSSPVPSDQRLTPGLEVVSQVITLYPYNKTKEDEISFQKGMVINVMSKEEGEWWKGELNGAVGYFPSNYVQELKDSGRSVPSDDWTKDIALLENTPEMERKRQERIHELIMTEEKYVADLHTAVEVFHKPLEASGIVSAQDLSIIFVNWKEIFIAIPKCSMCHVQILCCCNMKLAQFSPYIRFCSCQLTASSYLHKKLQSDEKFNELVKTLGQNPRTAGMPLSSSLIKPMQRITKYPLLIQKILKYTPESHSDYSTTKSAHEKAEELCNQVNEGVREIENSENLEWLQTHVECEGLAEELVFNSLTNCLGPRKYIHSGRLHKVKSNKELYVFLLNDFLLFTQPVKPGSKPFITPGNQKQVEFKMYKQPLFLNEVEVIVQEDVSSEDFIFHVNHGDRVYALRCDSKKELSKWMEAIESASSHYTETEKKKREKAQRARAERSKGVGRLMVVIIQGNDLKASNGVTNTSDPYCLASMGGQENKTKVVLQNLNPVWDSNMQFIIRDLEQDLLCITVYDKDLFTPDDYLGRTEVRISEIHKETQGRGPITKSLLLHEVDTGEISVKLNLHLFEDS</sequence>
<dbReference type="Pfam" id="PF12763">
    <property type="entry name" value="EH"/>
    <property type="match status" value="1"/>
</dbReference>
<dbReference type="Pfam" id="PF00168">
    <property type="entry name" value="C2"/>
    <property type="match status" value="1"/>
</dbReference>
<evidence type="ECO:0000256" key="6">
    <source>
        <dbReference type="PROSITE-ProRule" id="PRU00192"/>
    </source>
</evidence>
<feature type="domain" description="C2" evidence="11">
    <location>
        <begin position="1732"/>
        <end position="1849"/>
    </location>
</feature>
<accession>A0A2G8KXT9</accession>
<dbReference type="SMART" id="SM00239">
    <property type="entry name" value="C2"/>
    <property type="match status" value="1"/>
</dbReference>
<dbReference type="Gene3D" id="1.10.238.10">
    <property type="entry name" value="EF-hand"/>
    <property type="match status" value="2"/>
</dbReference>
<dbReference type="InterPro" id="IPR011992">
    <property type="entry name" value="EF-hand-dom_pair"/>
</dbReference>
<feature type="compositionally biased region" description="Basic and acidic residues" evidence="8">
    <location>
        <begin position="680"/>
        <end position="700"/>
    </location>
</feature>
<dbReference type="EMBL" id="MRZV01000313">
    <property type="protein sequence ID" value="PIK52808.1"/>
    <property type="molecule type" value="Genomic_DNA"/>
</dbReference>
<dbReference type="CDD" id="cd11839">
    <property type="entry name" value="SH3_Intersectin_4"/>
    <property type="match status" value="1"/>
</dbReference>
<feature type="region of interest" description="Disordered" evidence="8">
    <location>
        <begin position="993"/>
        <end position="1054"/>
    </location>
</feature>
<dbReference type="InterPro" id="IPR001849">
    <property type="entry name" value="PH_domain"/>
</dbReference>
<feature type="domain" description="SH3" evidence="9">
    <location>
        <begin position="939"/>
        <end position="1000"/>
    </location>
</feature>
<keyword evidence="2 6" id="KW-0728">SH3 domain</keyword>
<feature type="domain" description="EF-hand" evidence="14">
    <location>
        <begin position="221"/>
        <end position="256"/>
    </location>
</feature>
<evidence type="ECO:0000256" key="3">
    <source>
        <dbReference type="ARBA" id="ARBA00022490"/>
    </source>
</evidence>
<comment type="subcellular location">
    <subcellularLocation>
        <location evidence="1">Cytoplasm</location>
    </subcellularLocation>
</comment>
<feature type="domain" description="SH3" evidence="9">
    <location>
        <begin position="1320"/>
        <end position="1379"/>
    </location>
</feature>
<evidence type="ECO:0000256" key="5">
    <source>
        <dbReference type="ARBA" id="ARBA00022837"/>
    </source>
</evidence>
<dbReference type="InterPro" id="IPR018247">
    <property type="entry name" value="EF_Hand_1_Ca_BS"/>
</dbReference>
<dbReference type="InterPro" id="IPR035892">
    <property type="entry name" value="C2_domain_sf"/>
</dbReference>
<feature type="region of interest" description="Disordered" evidence="8">
    <location>
        <begin position="680"/>
        <end position="702"/>
    </location>
</feature>
<dbReference type="PRINTS" id="PR00452">
    <property type="entry name" value="SH3DOMAIN"/>
</dbReference>
<dbReference type="SMART" id="SM00325">
    <property type="entry name" value="RhoGEF"/>
    <property type="match status" value="1"/>
</dbReference>
<dbReference type="InterPro" id="IPR000219">
    <property type="entry name" value="DH_dom"/>
</dbReference>
<dbReference type="Gene3D" id="1.20.900.10">
    <property type="entry name" value="Dbl homology (DH) domain"/>
    <property type="match status" value="1"/>
</dbReference>
<dbReference type="PROSITE" id="PS00018">
    <property type="entry name" value="EF_HAND_1"/>
    <property type="match status" value="1"/>
</dbReference>
<evidence type="ECO:0000259" key="12">
    <source>
        <dbReference type="PROSITE" id="PS50010"/>
    </source>
</evidence>
<evidence type="ECO:0000259" key="11">
    <source>
        <dbReference type="PROSITE" id="PS50004"/>
    </source>
</evidence>
<dbReference type="SUPFAM" id="SSF50044">
    <property type="entry name" value="SH3-domain"/>
    <property type="match status" value="5"/>
</dbReference>
<dbReference type="Pfam" id="PF00621">
    <property type="entry name" value="RhoGEF"/>
    <property type="match status" value="1"/>
</dbReference>
<evidence type="ECO:0000259" key="13">
    <source>
        <dbReference type="PROSITE" id="PS50031"/>
    </source>
</evidence>
<dbReference type="PROSITE" id="PS50002">
    <property type="entry name" value="SH3"/>
    <property type="match status" value="5"/>
</dbReference>
<dbReference type="PROSITE" id="PS50010">
    <property type="entry name" value="DH_2"/>
    <property type="match status" value="1"/>
</dbReference>
<feature type="domain" description="SH3" evidence="9">
    <location>
        <begin position="1227"/>
        <end position="1291"/>
    </location>
</feature>
<feature type="domain" description="DH" evidence="12">
    <location>
        <begin position="1405"/>
        <end position="1578"/>
    </location>
</feature>
<feature type="region of interest" description="Disordered" evidence="8">
    <location>
        <begin position="1293"/>
        <end position="1314"/>
    </location>
</feature>
<dbReference type="GO" id="GO:0006897">
    <property type="term" value="P:endocytosis"/>
    <property type="evidence" value="ECO:0007669"/>
    <property type="project" value="UniProtKB-KW"/>
</dbReference>
<dbReference type="InterPro" id="IPR001452">
    <property type="entry name" value="SH3_domain"/>
</dbReference>
<dbReference type="CDD" id="cd00160">
    <property type="entry name" value="RhoGEF"/>
    <property type="match status" value="1"/>
</dbReference>
<dbReference type="InterPro" id="IPR011993">
    <property type="entry name" value="PH-like_dom_sf"/>
</dbReference>
<feature type="domain" description="EH" evidence="13">
    <location>
        <begin position="188"/>
        <end position="277"/>
    </location>
</feature>
<dbReference type="CDD" id="cd00052">
    <property type="entry name" value="EH"/>
    <property type="match status" value="1"/>
</dbReference>